<reference evidence="5 6" key="1">
    <citation type="submission" date="2018-01" db="EMBL/GenBank/DDBJ databases">
        <title>Superficieibacter electus gen. nov., sp. nov., an extended-spectrum beta-lactamase possessing member of the Enterobacteriaceae family, isolated from intensive care unit surfaces.</title>
        <authorList>
            <person name="Potter R.F."/>
            <person name="D'Souza A.W."/>
        </authorList>
    </citation>
    <scope>NUCLEOTIDE SEQUENCE [LARGE SCALE GENOMIC DNA]</scope>
    <source>
        <strain evidence="4 6">BP-1</strain>
        <strain evidence="3 5">BP-2</strain>
    </source>
</reference>
<dbReference type="GO" id="GO:0005737">
    <property type="term" value="C:cytoplasm"/>
    <property type="evidence" value="ECO:0007669"/>
    <property type="project" value="TreeGrafter"/>
</dbReference>
<name>A0A2P5GLQ0_9ENTR</name>
<dbReference type="PANTHER" id="PTHR13932:SF5">
    <property type="entry name" value="RADICAL S-ADENOSYL METHIONINE DOMAIN-CONTAINING PROTEIN 1, MITOCHONDRIAL"/>
    <property type="match status" value="1"/>
</dbReference>
<feature type="domain" description="Radical SAM core" evidence="2">
    <location>
        <begin position="34"/>
        <end position="259"/>
    </location>
</feature>
<dbReference type="InterPro" id="IPR006638">
    <property type="entry name" value="Elp3/MiaA/NifB-like_rSAM"/>
</dbReference>
<dbReference type="Pfam" id="PF06969">
    <property type="entry name" value="HemN_C"/>
    <property type="match status" value="1"/>
</dbReference>
<dbReference type="GO" id="GO:0003824">
    <property type="term" value="F:catalytic activity"/>
    <property type="evidence" value="ECO:0007669"/>
    <property type="project" value="InterPro"/>
</dbReference>
<dbReference type="CDD" id="cd01335">
    <property type="entry name" value="Radical_SAM"/>
    <property type="match status" value="1"/>
</dbReference>
<dbReference type="Gene3D" id="3.80.30.20">
    <property type="entry name" value="tm_1862 like domain"/>
    <property type="match status" value="1"/>
</dbReference>
<dbReference type="NCBIfam" id="NF006067">
    <property type="entry name" value="PRK08208.1"/>
    <property type="match status" value="1"/>
</dbReference>
<dbReference type="OrthoDB" id="9808022at2"/>
<evidence type="ECO:0000313" key="4">
    <source>
        <dbReference type="EMBL" id="POP46193.1"/>
    </source>
</evidence>
<dbReference type="SMART" id="SM00729">
    <property type="entry name" value="Elp3"/>
    <property type="match status" value="1"/>
</dbReference>
<dbReference type="PROSITE" id="PS51918">
    <property type="entry name" value="RADICAL_SAM"/>
    <property type="match status" value="1"/>
</dbReference>
<dbReference type="EMBL" id="PQGD01000015">
    <property type="protein sequence ID" value="POP46193.1"/>
    <property type="molecule type" value="Genomic_DNA"/>
</dbReference>
<dbReference type="Proteomes" id="UP000237073">
    <property type="component" value="Unassembled WGS sequence"/>
</dbReference>
<comment type="caution">
    <text evidence="4">The sequence shown here is derived from an EMBL/GenBank/DDBJ whole genome shotgun (WGS) entry which is preliminary data.</text>
</comment>
<dbReference type="GO" id="GO:0051539">
    <property type="term" value="F:4 iron, 4 sulfur cluster binding"/>
    <property type="evidence" value="ECO:0007669"/>
    <property type="project" value="TreeGrafter"/>
</dbReference>
<dbReference type="Pfam" id="PF04055">
    <property type="entry name" value="Radical_SAM"/>
    <property type="match status" value="1"/>
</dbReference>
<protein>
    <submittedName>
        <fullName evidence="4">Coproporphyrinogen III oxidase</fullName>
    </submittedName>
</protein>
<dbReference type="EMBL" id="PQGE01000012">
    <property type="protein sequence ID" value="POP43887.1"/>
    <property type="molecule type" value="Genomic_DNA"/>
</dbReference>
<dbReference type="SFLD" id="SFLDG01065">
    <property type="entry name" value="anaerobic_coproporphyrinogen-I"/>
    <property type="match status" value="1"/>
</dbReference>
<sequence>MNNNDIYRQYMYSYPHKKAYRALTGINFHEVKSRLYEQETHLYVHMPFCQSRCGFCNLFTCTGAESGFIDRYIAAIVTQCQQMDLAPVDWASFTVGGGTPLLLNVGQLHTLFTSVFATLNIDRDIYKTIETSPSDTTPEKIALLNDFAVNRVSIGVQSFNDDELKTLHRRHSAASARQALEWLKDGDFPSLNIDIIYGIPGQTHESLTASLNQALCYQPEEIFLYPLYNMPRQQNMHSSYVVARDRLRNAGYTQTSMRRFVLAPAPSAAAKSCGFENSLALGAGGRSYLSNLHYCTPWSANQQASQKIIQDFIDCEDKTTIKHGYVLSDDEMKRRFIIKNLFFWQGLSLTDYRQHFGSEALKDFPDLQTFIQQQCCYQYHDRLRLTESGMALSDRLGPMFISSEVMLRENRKR</sequence>
<dbReference type="AlphaFoldDB" id="A0A2P5GLQ0"/>
<dbReference type="InterPro" id="IPR007197">
    <property type="entry name" value="rSAM"/>
</dbReference>
<organism evidence="4 6">
    <name type="scientific">Superficieibacter electus</name>
    <dbReference type="NCBI Taxonomy" id="2022662"/>
    <lineage>
        <taxon>Bacteria</taxon>
        <taxon>Pseudomonadati</taxon>
        <taxon>Pseudomonadota</taxon>
        <taxon>Gammaproteobacteria</taxon>
        <taxon>Enterobacterales</taxon>
        <taxon>Enterobacteriaceae</taxon>
        <taxon>Superficieibacter</taxon>
    </lineage>
</organism>
<evidence type="ECO:0000313" key="3">
    <source>
        <dbReference type="EMBL" id="POP43887.1"/>
    </source>
</evidence>
<comment type="cofactor">
    <cofactor evidence="1">
        <name>[4Fe-4S] cluster</name>
        <dbReference type="ChEBI" id="CHEBI:49883"/>
    </cofactor>
</comment>
<dbReference type="SFLD" id="SFLDS00029">
    <property type="entry name" value="Radical_SAM"/>
    <property type="match status" value="1"/>
</dbReference>
<dbReference type="RefSeq" id="WP_103676880.1">
    <property type="nucleotide sequence ID" value="NZ_PQGD01000015.1"/>
</dbReference>
<dbReference type="InterPro" id="IPR010723">
    <property type="entry name" value="HemN_C"/>
</dbReference>
<proteinExistence type="predicted"/>
<gene>
    <name evidence="4" type="ORF">CHU32_18715</name>
    <name evidence="3" type="ORF">CHU33_14365</name>
</gene>
<evidence type="ECO:0000259" key="2">
    <source>
        <dbReference type="PROSITE" id="PS51918"/>
    </source>
</evidence>
<evidence type="ECO:0000313" key="6">
    <source>
        <dbReference type="Proteomes" id="UP000247005"/>
    </source>
</evidence>
<dbReference type="PANTHER" id="PTHR13932">
    <property type="entry name" value="COPROPORPHYRINIGEN III OXIDASE"/>
    <property type="match status" value="1"/>
</dbReference>
<accession>A0A2P5GLQ0</accession>
<dbReference type="InterPro" id="IPR034505">
    <property type="entry name" value="Coproporphyrinogen-III_oxidase"/>
</dbReference>
<keyword evidence="5" id="KW-1185">Reference proteome</keyword>
<dbReference type="GO" id="GO:0006779">
    <property type="term" value="P:porphyrin-containing compound biosynthetic process"/>
    <property type="evidence" value="ECO:0007669"/>
    <property type="project" value="TreeGrafter"/>
</dbReference>
<dbReference type="InterPro" id="IPR058240">
    <property type="entry name" value="rSAM_sf"/>
</dbReference>
<evidence type="ECO:0000256" key="1">
    <source>
        <dbReference type="ARBA" id="ARBA00001966"/>
    </source>
</evidence>
<evidence type="ECO:0000313" key="5">
    <source>
        <dbReference type="Proteomes" id="UP000237073"/>
    </source>
</evidence>
<dbReference type="InterPro" id="IPR023404">
    <property type="entry name" value="rSAM_horseshoe"/>
</dbReference>
<dbReference type="Proteomes" id="UP000247005">
    <property type="component" value="Unassembled WGS sequence"/>
</dbReference>
<dbReference type="SUPFAM" id="SSF102114">
    <property type="entry name" value="Radical SAM enzymes"/>
    <property type="match status" value="1"/>
</dbReference>